<feature type="transmembrane region" description="Helical" evidence="1">
    <location>
        <begin position="85"/>
        <end position="105"/>
    </location>
</feature>
<dbReference type="Proteomes" id="UP000660262">
    <property type="component" value="Unassembled WGS sequence"/>
</dbReference>
<dbReference type="EMBL" id="BNJQ01000031">
    <property type="protein sequence ID" value="GHP10800.1"/>
    <property type="molecule type" value="Genomic_DNA"/>
</dbReference>
<gene>
    <name evidence="2" type="ORF">PPROV_000953100</name>
</gene>
<keyword evidence="1" id="KW-0472">Membrane</keyword>
<feature type="transmembrane region" description="Helical" evidence="1">
    <location>
        <begin position="45"/>
        <end position="65"/>
    </location>
</feature>
<protein>
    <submittedName>
        <fullName evidence="2">Uncharacterized protein</fullName>
    </submittedName>
</protein>
<comment type="caution">
    <text evidence="2">The sequence shown here is derived from an EMBL/GenBank/DDBJ whole genome shotgun (WGS) entry which is preliminary data.</text>
</comment>
<feature type="transmembrane region" description="Helical" evidence="1">
    <location>
        <begin position="12"/>
        <end position="33"/>
    </location>
</feature>
<evidence type="ECO:0000313" key="2">
    <source>
        <dbReference type="EMBL" id="GHP10800.1"/>
    </source>
</evidence>
<dbReference type="AlphaFoldDB" id="A0A830HYB6"/>
<keyword evidence="1" id="KW-0812">Transmembrane</keyword>
<organism evidence="2 3">
    <name type="scientific">Pycnococcus provasolii</name>
    <dbReference type="NCBI Taxonomy" id="41880"/>
    <lineage>
        <taxon>Eukaryota</taxon>
        <taxon>Viridiplantae</taxon>
        <taxon>Chlorophyta</taxon>
        <taxon>Pseudoscourfieldiophyceae</taxon>
        <taxon>Pseudoscourfieldiales</taxon>
        <taxon>Pycnococcaceae</taxon>
        <taxon>Pycnococcus</taxon>
    </lineage>
</organism>
<evidence type="ECO:0000256" key="1">
    <source>
        <dbReference type="SAM" id="Phobius"/>
    </source>
</evidence>
<name>A0A830HYB6_9CHLO</name>
<keyword evidence="1" id="KW-1133">Transmembrane helix</keyword>
<reference evidence="2" key="1">
    <citation type="submission" date="2020-10" db="EMBL/GenBank/DDBJ databases">
        <title>Unveiling of a novel bifunctional photoreceptor, Dualchrome1, isolated from a cosmopolitan green alga.</title>
        <authorList>
            <person name="Suzuki S."/>
            <person name="Kawachi M."/>
        </authorList>
    </citation>
    <scope>NUCLEOTIDE SEQUENCE</scope>
    <source>
        <strain evidence="2">NIES 2893</strain>
    </source>
</reference>
<accession>A0A830HYB6</accession>
<proteinExistence type="predicted"/>
<evidence type="ECO:0000313" key="3">
    <source>
        <dbReference type="Proteomes" id="UP000660262"/>
    </source>
</evidence>
<sequence length="110" mass="12207">MTDAALTVVTAITAQVLEPKCLLAAMLAYLLLFKPFKEKQPRIPMQGVFAYICLAYVTTYVLDGYHDAVYGARVSYKVSSQYDGVPNPLVVVMNAVTFLFVLGCWKKMCV</sequence>
<keyword evidence="3" id="KW-1185">Reference proteome</keyword>